<dbReference type="Proteomes" id="UP001232148">
    <property type="component" value="Unassembled WGS sequence"/>
</dbReference>
<sequence length="692" mass="77557">MADVSYMQSMQIYTSNFNKPAEGAPNNDNSSDSGYGSLFSTPNEGEGSLGSKTSSDAKSDFLGLDVGHWPKKRILRVFEREIPESAISQLQDWKVLFSKLLWESVSKAAPAASNSNISMKLKHLGTNESDLTLYLVFFCDKKLAKHVRKFVTQGHVVEEMRGQFLPQVIPHGPRLLHGEELYTPKNQGIEMSPCGMALYYFADNDGKGKIQSGLDDSTLRVGTLGGIVKVSFQEGVSFYGLTTRHLFEAEGSSIARSFENDEESEEEEWDEIELLHSSILGGSNSKTELFYEEDAVRQRISREDTMLLGTWEDILHDRNMFDAKPGDWALIGLSGMQFVHPNFIPARRLQFGLRDRLQDPSSFRHDEVMGSVVACGRSIGPMDVYDLSLKWGGLTGGDSGSWVVDPQTGKVFGHVVASDILTEAYVLPMAEILRQIRDFSDAQDAEIVTSSEIMAYCCAKMYKDFHDEADGPSAFDDVEARLSVFDIDHSGFKWQYEDQRRRWDPPPERLHYQSVDPQNDAGSTVGIPAPAPVEVVNKTTITRDVSPARNSTPHTTSTAPSIYERCEYGEEVPVGPMAVSERRRSRSRSRSRSRKDIRAEIEALEAQLHERRRHGNRELLSYVSYVNQNHTPWNPIRQRYDHQSVDASSSADSGSSHASASTLPTIYSFNEDAEALESFITTTTNKRRLRKK</sequence>
<feature type="region of interest" description="Disordered" evidence="1">
    <location>
        <begin position="543"/>
        <end position="564"/>
    </location>
</feature>
<name>A0AAD9H5N1_9PEZI</name>
<proteinExistence type="predicted"/>
<reference evidence="2" key="1">
    <citation type="submission" date="2021-06" db="EMBL/GenBank/DDBJ databases">
        <title>Comparative genomics, transcriptomics and evolutionary studies reveal genomic signatures of adaptation to plant cell wall in hemibiotrophic fungi.</title>
        <authorList>
            <consortium name="DOE Joint Genome Institute"/>
            <person name="Baroncelli R."/>
            <person name="Diaz J.F."/>
            <person name="Benocci T."/>
            <person name="Peng M."/>
            <person name="Battaglia E."/>
            <person name="Haridas S."/>
            <person name="Andreopoulos W."/>
            <person name="Labutti K."/>
            <person name="Pangilinan J."/>
            <person name="Floch G.L."/>
            <person name="Makela M.R."/>
            <person name="Henrissat B."/>
            <person name="Grigoriev I.V."/>
            <person name="Crouch J.A."/>
            <person name="De Vries R.P."/>
            <person name="Sukno S.A."/>
            <person name="Thon M.R."/>
        </authorList>
    </citation>
    <scope>NUCLEOTIDE SEQUENCE</scope>
    <source>
        <strain evidence="2">MAFF235873</strain>
    </source>
</reference>
<feature type="compositionally biased region" description="Polar residues" evidence="1">
    <location>
        <begin position="543"/>
        <end position="560"/>
    </location>
</feature>
<organism evidence="2 3">
    <name type="scientific">Colletotrichum zoysiae</name>
    <dbReference type="NCBI Taxonomy" id="1216348"/>
    <lineage>
        <taxon>Eukaryota</taxon>
        <taxon>Fungi</taxon>
        <taxon>Dikarya</taxon>
        <taxon>Ascomycota</taxon>
        <taxon>Pezizomycotina</taxon>
        <taxon>Sordariomycetes</taxon>
        <taxon>Hypocreomycetidae</taxon>
        <taxon>Glomerellales</taxon>
        <taxon>Glomerellaceae</taxon>
        <taxon>Colletotrichum</taxon>
        <taxon>Colletotrichum graminicola species complex</taxon>
    </lineage>
</organism>
<evidence type="ECO:0000313" key="3">
    <source>
        <dbReference type="Proteomes" id="UP001232148"/>
    </source>
</evidence>
<feature type="region of interest" description="Disordered" evidence="1">
    <location>
        <begin position="17"/>
        <end position="54"/>
    </location>
</feature>
<protein>
    <submittedName>
        <fullName evidence="2">Uncharacterized protein</fullName>
    </submittedName>
</protein>
<evidence type="ECO:0000256" key="1">
    <source>
        <dbReference type="SAM" id="MobiDB-lite"/>
    </source>
</evidence>
<evidence type="ECO:0000313" key="2">
    <source>
        <dbReference type="EMBL" id="KAK2022921.1"/>
    </source>
</evidence>
<dbReference type="EMBL" id="MU843020">
    <property type="protein sequence ID" value="KAK2022921.1"/>
    <property type="molecule type" value="Genomic_DNA"/>
</dbReference>
<gene>
    <name evidence="2" type="ORF">LX32DRAFT_732511</name>
</gene>
<dbReference type="AlphaFoldDB" id="A0AAD9H5N1"/>
<keyword evidence="3" id="KW-1185">Reference proteome</keyword>
<accession>A0AAD9H5N1</accession>
<comment type="caution">
    <text evidence="2">The sequence shown here is derived from an EMBL/GenBank/DDBJ whole genome shotgun (WGS) entry which is preliminary data.</text>
</comment>